<dbReference type="PROSITE" id="PS51154">
    <property type="entry name" value="MACRO"/>
    <property type="match status" value="1"/>
</dbReference>
<dbReference type="Gene3D" id="3.40.220.10">
    <property type="entry name" value="Leucine Aminopeptidase, subunit E, domain 1"/>
    <property type="match status" value="1"/>
</dbReference>
<evidence type="ECO:0000313" key="6">
    <source>
        <dbReference type="Proteomes" id="UP000520814"/>
    </source>
</evidence>
<dbReference type="AlphaFoldDB" id="A0A7W9SQW5"/>
<dbReference type="Proteomes" id="UP000520814">
    <property type="component" value="Unassembled WGS sequence"/>
</dbReference>
<dbReference type="InterPro" id="IPR002589">
    <property type="entry name" value="Macro_dom"/>
</dbReference>
<dbReference type="Pfam" id="PF13289">
    <property type="entry name" value="SIR2_2"/>
    <property type="match status" value="1"/>
</dbReference>
<sequence length="582" mass="64694">MTDNAILLTQGDLTQLGCEALVLPMDRQGLESRFRGRLHRAVTEIPGFRDDYRHAYQAFLAHKNQEWLEIGDTFWVPLRRTEPPYGIVCVAAAGGHSHAQHAALAAAAAIRCAAPKLESRRTAKKPTLTIALPALLLGGGGGRWDEHKVAEAQLEAARSALQDFPGVDAVFVLYTPNDYRLFSDARQRIGAAPTLPDTLTAAIPELATAITADESALFVGAGVSEGAGLPGYKAVIAAMARELGITAVGDDQESALEIAQWYRNHHGVAHSARVQQLLLRLLDRPELLPSLSHYLLLGLPIRHILTTNYDDLLERTLTHLRRFPVTVAQARDIPQTGGRGVYTVKLHGDLAHGDWSGDYDDVVLSRDDYDDFFDRRPLMASLLEGLLLNRTFLFVGYSLRDPNFRLIFNKLDRQLREARRPAYVLTFDEPSEHQRTYWERKNVRLLSVASGTPERTLWLFLDQLAAQVQGTQRLTLSPDRAEPTRAAQPLLQALLQVGEQLRNLDIESLTPDEARVAAAALATLAEEGWRSPTYLPLPKLWQRLAARATPADRPRLLQQALRYTESKELAEVILTELKESPS</sequence>
<comment type="caution">
    <text evidence="5">The sequence shown here is derived from an EMBL/GenBank/DDBJ whole genome shotgun (WGS) entry which is preliminary data.</text>
</comment>
<protein>
    <recommendedName>
        <fullName evidence="7">SIR2-like protein</fullName>
    </recommendedName>
</protein>
<dbReference type="EMBL" id="JACHGW010000002">
    <property type="protein sequence ID" value="MBB6050559.1"/>
    <property type="molecule type" value="Genomic_DNA"/>
</dbReference>
<dbReference type="PROSITE" id="PS50305">
    <property type="entry name" value="SIRTUIN"/>
    <property type="match status" value="1"/>
</dbReference>
<dbReference type="SUPFAM" id="SSF52949">
    <property type="entry name" value="Macro domain-like"/>
    <property type="match status" value="1"/>
</dbReference>
<organism evidence="5 6">
    <name type="scientific">Armatimonas rosea</name>
    <dbReference type="NCBI Taxonomy" id="685828"/>
    <lineage>
        <taxon>Bacteria</taxon>
        <taxon>Bacillati</taxon>
        <taxon>Armatimonadota</taxon>
        <taxon>Armatimonadia</taxon>
        <taxon>Armatimonadales</taxon>
        <taxon>Armatimonadaceae</taxon>
        <taxon>Armatimonas</taxon>
    </lineage>
</organism>
<dbReference type="InterPro" id="IPR043472">
    <property type="entry name" value="Macro_dom-like"/>
</dbReference>
<name>A0A7W9SQW5_ARMRO</name>
<feature type="domain" description="Macro" evidence="4">
    <location>
        <begin position="1"/>
        <end position="190"/>
    </location>
</feature>
<evidence type="ECO:0008006" key="7">
    <source>
        <dbReference type="Google" id="ProtNLM"/>
    </source>
</evidence>
<evidence type="ECO:0000259" key="3">
    <source>
        <dbReference type="PROSITE" id="PS50305"/>
    </source>
</evidence>
<keyword evidence="1" id="KW-0520">NAD</keyword>
<evidence type="ECO:0000256" key="1">
    <source>
        <dbReference type="ARBA" id="ARBA00023027"/>
    </source>
</evidence>
<dbReference type="RefSeq" id="WP_184195747.1">
    <property type="nucleotide sequence ID" value="NZ_JACHGW010000002.1"/>
</dbReference>
<reference evidence="5 6" key="1">
    <citation type="submission" date="2020-08" db="EMBL/GenBank/DDBJ databases">
        <title>Genomic Encyclopedia of Type Strains, Phase IV (KMG-IV): sequencing the most valuable type-strain genomes for metagenomic binning, comparative biology and taxonomic classification.</title>
        <authorList>
            <person name="Goeker M."/>
        </authorList>
    </citation>
    <scope>NUCLEOTIDE SEQUENCE [LARGE SCALE GENOMIC DNA]</scope>
    <source>
        <strain evidence="5 6">DSM 23562</strain>
    </source>
</reference>
<feature type="domain" description="Deacetylase sirtuin-type" evidence="3">
    <location>
        <begin position="192"/>
        <end position="507"/>
    </location>
</feature>
<dbReference type="SUPFAM" id="SSF52467">
    <property type="entry name" value="DHS-like NAD/FAD-binding domain"/>
    <property type="match status" value="1"/>
</dbReference>
<keyword evidence="6" id="KW-1185">Reference proteome</keyword>
<gene>
    <name evidence="5" type="ORF">HNQ39_002350</name>
</gene>
<evidence type="ECO:0000256" key="2">
    <source>
        <dbReference type="PROSITE-ProRule" id="PRU00236"/>
    </source>
</evidence>
<evidence type="ECO:0000313" key="5">
    <source>
        <dbReference type="EMBL" id="MBB6050559.1"/>
    </source>
</evidence>
<accession>A0A7W9SQW5</accession>
<dbReference type="InterPro" id="IPR029035">
    <property type="entry name" value="DHS-like_NAD/FAD-binding_dom"/>
</dbReference>
<proteinExistence type="predicted"/>
<dbReference type="InterPro" id="IPR026590">
    <property type="entry name" value="Ssirtuin_cat_dom"/>
</dbReference>
<evidence type="ECO:0000259" key="4">
    <source>
        <dbReference type="PROSITE" id="PS51154"/>
    </source>
</evidence>
<comment type="caution">
    <text evidence="2">Lacks conserved residue(s) required for the propagation of feature annotation.</text>
</comment>